<reference evidence="2" key="1">
    <citation type="submission" date="2018-12" db="EMBL/GenBank/DDBJ databases">
        <authorList>
            <person name="Will S."/>
            <person name="Neumann-Schaal M."/>
            <person name="Henke P."/>
        </authorList>
    </citation>
    <scope>NUCLEOTIDE SEQUENCE</scope>
    <source>
        <strain evidence="2">SAG 39.79</strain>
    </source>
</reference>
<dbReference type="Proteomes" id="UP000282574">
    <property type="component" value="Unassembled WGS sequence"/>
</dbReference>
<organism evidence="2 3">
    <name type="scientific">Chroococcidiopsis cubana SAG 39.79</name>
    <dbReference type="NCBI Taxonomy" id="388085"/>
    <lineage>
        <taxon>Bacteria</taxon>
        <taxon>Bacillati</taxon>
        <taxon>Cyanobacteriota</taxon>
        <taxon>Cyanophyceae</taxon>
        <taxon>Chroococcidiopsidales</taxon>
        <taxon>Chroococcidiopsidaceae</taxon>
        <taxon>Chroococcidiopsis</taxon>
    </lineage>
</organism>
<proteinExistence type="predicted"/>
<protein>
    <submittedName>
        <fullName evidence="2">Uncharacterized protein</fullName>
    </submittedName>
</protein>
<dbReference type="AlphaFoldDB" id="A0AB37U874"/>
<dbReference type="EMBL" id="RSCK01000246">
    <property type="protein sequence ID" value="RUS92696.1"/>
    <property type="molecule type" value="Genomic_DNA"/>
</dbReference>
<evidence type="ECO:0000313" key="3">
    <source>
        <dbReference type="Proteomes" id="UP000282574"/>
    </source>
</evidence>
<comment type="caution">
    <text evidence="2">The sequence shown here is derived from an EMBL/GenBank/DDBJ whole genome shotgun (WGS) entry which is preliminary data.</text>
</comment>
<name>A0AB37U874_9CYAN</name>
<evidence type="ECO:0000313" key="2">
    <source>
        <dbReference type="EMBL" id="RUS94007.1"/>
    </source>
</evidence>
<keyword evidence="3" id="KW-1185">Reference proteome</keyword>
<accession>A0AB37U874</accession>
<dbReference type="EMBL" id="RSCK01000215">
    <property type="protein sequence ID" value="RUS94007.1"/>
    <property type="molecule type" value="Genomic_DNA"/>
</dbReference>
<evidence type="ECO:0000313" key="1">
    <source>
        <dbReference type="EMBL" id="RUS92696.1"/>
    </source>
</evidence>
<reference evidence="2 3" key="2">
    <citation type="journal article" date="2019" name="Genome Biol. Evol.">
        <title>Day and night: Metabolic profiles and evolutionary relationships of six axenic non-marine cyanobacteria.</title>
        <authorList>
            <person name="Will S.E."/>
            <person name="Henke P."/>
            <person name="Boedeker C."/>
            <person name="Huang S."/>
            <person name="Brinkmann H."/>
            <person name="Rohde M."/>
            <person name="Jarek M."/>
            <person name="Friedl T."/>
            <person name="Seufert S."/>
            <person name="Schumacher M."/>
            <person name="Overmann J."/>
            <person name="Neumann-Schaal M."/>
            <person name="Petersen J."/>
        </authorList>
    </citation>
    <scope>NUCLEOTIDE SEQUENCE [LARGE SCALE GENOMIC DNA]</scope>
    <source>
        <strain evidence="2 3">SAG 39.79</strain>
    </source>
</reference>
<gene>
    <name evidence="2" type="ORF">DSM107010_72130</name>
    <name evidence="1" type="ORF">DSM107010_72950</name>
</gene>
<sequence length="40" mass="4630">MPFLTVTRATGAREFFKKEAALVQYDSLHEFKRQRGLSCP</sequence>